<dbReference type="Pfam" id="PF07715">
    <property type="entry name" value="Plug"/>
    <property type="match status" value="1"/>
</dbReference>
<comment type="subcellular location">
    <subcellularLocation>
        <location evidence="1 10">Cell outer membrane</location>
        <topology evidence="1 10">Multi-pass membrane protein</topology>
    </subcellularLocation>
</comment>
<evidence type="ECO:0000256" key="9">
    <source>
        <dbReference type="ARBA" id="ARBA00023237"/>
    </source>
</evidence>
<feature type="domain" description="TonB-dependent receptor plug" evidence="13">
    <location>
        <begin position="122"/>
        <end position="226"/>
    </location>
</feature>
<dbReference type="RefSeq" id="WP_230004441.1">
    <property type="nucleotide sequence ID" value="NZ_CP087134.1"/>
</dbReference>
<keyword evidence="4 10" id="KW-0812">Transmembrane</keyword>
<keyword evidence="6 11" id="KW-0798">TonB box</keyword>
<keyword evidence="8 14" id="KW-0675">Receptor</keyword>
<organism evidence="14 15">
    <name type="scientific">Flavobacterium cupriresistens</name>
    <dbReference type="NCBI Taxonomy" id="2893885"/>
    <lineage>
        <taxon>Bacteria</taxon>
        <taxon>Pseudomonadati</taxon>
        <taxon>Bacteroidota</taxon>
        <taxon>Flavobacteriia</taxon>
        <taxon>Flavobacteriales</taxon>
        <taxon>Flavobacteriaceae</taxon>
        <taxon>Flavobacterium</taxon>
    </lineage>
</organism>
<dbReference type="SUPFAM" id="SSF56935">
    <property type="entry name" value="Porins"/>
    <property type="match status" value="1"/>
</dbReference>
<evidence type="ECO:0000256" key="2">
    <source>
        <dbReference type="ARBA" id="ARBA00022448"/>
    </source>
</evidence>
<dbReference type="InterPro" id="IPR000531">
    <property type="entry name" value="Beta-barrel_TonB"/>
</dbReference>
<evidence type="ECO:0000256" key="5">
    <source>
        <dbReference type="ARBA" id="ARBA00022729"/>
    </source>
</evidence>
<sequence>MQINRIVILILVFLTSIQGFSQKNKVNLTGIVLTQSGQPAEGVSVALKGTRYATLTNEKGEYEIAAEPGNYTLSISFVGYKPKLTKISLEESNKEAPSITIEEDTAALDEVQVTGKSKVQRVKEQAFNISSVDLKQLYNTSADLNQVLNTTTGIRVRESGGMGSEFKFSVNGFAGEQVKFFLDGIPMDNYGSSFTLNNIPPTMAERIDVYKGVVPIELGGDALGGAINIVSNRSVKRFLDASYSFGSFNTHKFSVNTRFTSKKGVVTNILAFGNYSDNSFEVDARIPDSFSGVYGPVQKLKHFHDGYKQGAVMAEVGVKDKKYADYLMFGAAISANKKEIQQGATMLRVVGDAFTDSQNFVPSLKYKKTNLFTKGLTASLAASYNISRDRVVDTSSARYDWSGNYSIKSYESGGEINSVKTLMVFNIKSLQSNANLKYELNENNAFAFNYTILNYKRKEDNEYSEKDSPREPFVNKNILGLSYNLTALENRFSYTVFTKMFDLKGEIKKQDGSIAKPMFNDIGYGTAAAYFIIPEEFQIKASYEHAFRLPSALELLGDGGYRINPNPDLKREVSDNVNLGFAYKKTFGVHSLGLETSFIYRQGNNFIQSGIDPTDATKSLSRNFKNIQVTGVDGVVHYGYKEWFTFDANATYQKKLNMDDSAQPDTNQRNDLYKTQVPNEPILYGNGNLGFHFKQLKFKDDFLTFNLSTTYSDSYYLRPPTLGGENKKEIPEQLYYSAALAYTLKNGRYNIAFECHDITDVMLFDYYNVQKPGRSFTMKLRYFFM</sequence>
<keyword evidence="9 10" id="KW-0998">Cell outer membrane</keyword>
<dbReference type="InterPro" id="IPR037066">
    <property type="entry name" value="Plug_dom_sf"/>
</dbReference>
<evidence type="ECO:0000313" key="14">
    <source>
        <dbReference type="EMBL" id="MDX6190782.1"/>
    </source>
</evidence>
<keyword evidence="3 10" id="KW-1134">Transmembrane beta strand</keyword>
<keyword evidence="5" id="KW-0732">Signal</keyword>
<evidence type="ECO:0000256" key="11">
    <source>
        <dbReference type="RuleBase" id="RU003357"/>
    </source>
</evidence>
<dbReference type="Gene3D" id="2.40.170.20">
    <property type="entry name" value="TonB-dependent receptor, beta-barrel domain"/>
    <property type="match status" value="1"/>
</dbReference>
<keyword evidence="7 10" id="KW-0472">Membrane</keyword>
<evidence type="ECO:0000256" key="7">
    <source>
        <dbReference type="ARBA" id="ARBA00023136"/>
    </source>
</evidence>
<evidence type="ECO:0000256" key="6">
    <source>
        <dbReference type="ARBA" id="ARBA00023077"/>
    </source>
</evidence>
<evidence type="ECO:0000256" key="4">
    <source>
        <dbReference type="ARBA" id="ARBA00022692"/>
    </source>
</evidence>
<dbReference type="PANTHER" id="PTHR30069:SF29">
    <property type="entry name" value="HEMOGLOBIN AND HEMOGLOBIN-HAPTOGLOBIN-BINDING PROTEIN 1-RELATED"/>
    <property type="match status" value="1"/>
</dbReference>
<dbReference type="Gene3D" id="2.60.40.1120">
    <property type="entry name" value="Carboxypeptidase-like, regulatory domain"/>
    <property type="match status" value="1"/>
</dbReference>
<evidence type="ECO:0000259" key="12">
    <source>
        <dbReference type="Pfam" id="PF00593"/>
    </source>
</evidence>
<keyword evidence="15" id="KW-1185">Reference proteome</keyword>
<evidence type="ECO:0000256" key="3">
    <source>
        <dbReference type="ARBA" id="ARBA00022452"/>
    </source>
</evidence>
<comment type="caution">
    <text evidence="14">The sequence shown here is derived from an EMBL/GenBank/DDBJ whole genome shotgun (WGS) entry which is preliminary data.</text>
</comment>
<reference evidence="14 15" key="1">
    <citation type="submission" date="2023-11" db="EMBL/GenBank/DDBJ databases">
        <title>Unpublished Manusciprt.</title>
        <authorList>
            <person name="Saticioglu I.B."/>
            <person name="Ay H."/>
            <person name="Ajmi N."/>
            <person name="Altun S."/>
            <person name="Duman M."/>
        </authorList>
    </citation>
    <scope>NUCLEOTIDE SEQUENCE [LARGE SCALE GENOMIC DNA]</scope>
    <source>
        <strain evidence="14 15">Fl-318</strain>
    </source>
</reference>
<protein>
    <submittedName>
        <fullName evidence="14">TonB-dependent receptor</fullName>
    </submittedName>
</protein>
<evidence type="ECO:0000313" key="15">
    <source>
        <dbReference type="Proteomes" id="UP001273350"/>
    </source>
</evidence>
<dbReference type="PROSITE" id="PS52016">
    <property type="entry name" value="TONB_DEPENDENT_REC_3"/>
    <property type="match status" value="1"/>
</dbReference>
<evidence type="ECO:0000256" key="10">
    <source>
        <dbReference type="PROSITE-ProRule" id="PRU01360"/>
    </source>
</evidence>
<name>A0ABU4RDY4_9FLAO</name>
<dbReference type="InterPro" id="IPR012910">
    <property type="entry name" value="Plug_dom"/>
</dbReference>
<dbReference type="Gene3D" id="2.170.130.10">
    <property type="entry name" value="TonB-dependent receptor, plug domain"/>
    <property type="match status" value="1"/>
</dbReference>
<dbReference type="InterPro" id="IPR008969">
    <property type="entry name" value="CarboxyPept-like_regulatory"/>
</dbReference>
<dbReference type="Proteomes" id="UP001273350">
    <property type="component" value="Unassembled WGS sequence"/>
</dbReference>
<dbReference type="Pfam" id="PF13715">
    <property type="entry name" value="CarbopepD_reg_2"/>
    <property type="match status" value="1"/>
</dbReference>
<dbReference type="Pfam" id="PF00593">
    <property type="entry name" value="TonB_dep_Rec_b-barrel"/>
    <property type="match status" value="1"/>
</dbReference>
<dbReference type="EMBL" id="JAWXVI010000008">
    <property type="protein sequence ID" value="MDX6190782.1"/>
    <property type="molecule type" value="Genomic_DNA"/>
</dbReference>
<proteinExistence type="inferred from homology"/>
<dbReference type="InterPro" id="IPR036942">
    <property type="entry name" value="Beta-barrel_TonB_sf"/>
</dbReference>
<evidence type="ECO:0000259" key="13">
    <source>
        <dbReference type="Pfam" id="PF07715"/>
    </source>
</evidence>
<dbReference type="SUPFAM" id="SSF49464">
    <property type="entry name" value="Carboxypeptidase regulatory domain-like"/>
    <property type="match status" value="1"/>
</dbReference>
<evidence type="ECO:0000256" key="1">
    <source>
        <dbReference type="ARBA" id="ARBA00004571"/>
    </source>
</evidence>
<dbReference type="PANTHER" id="PTHR30069">
    <property type="entry name" value="TONB-DEPENDENT OUTER MEMBRANE RECEPTOR"/>
    <property type="match status" value="1"/>
</dbReference>
<dbReference type="InterPro" id="IPR039426">
    <property type="entry name" value="TonB-dep_rcpt-like"/>
</dbReference>
<keyword evidence="2 10" id="KW-0813">Transport</keyword>
<evidence type="ECO:0000256" key="8">
    <source>
        <dbReference type="ARBA" id="ARBA00023170"/>
    </source>
</evidence>
<comment type="similarity">
    <text evidence="10 11">Belongs to the TonB-dependent receptor family.</text>
</comment>
<gene>
    <name evidence="14" type="ORF">SGQ83_15590</name>
</gene>
<feature type="domain" description="TonB-dependent receptor-like beta-barrel" evidence="12">
    <location>
        <begin position="364"/>
        <end position="747"/>
    </location>
</feature>
<accession>A0ABU4RDY4</accession>